<evidence type="ECO:0000313" key="1">
    <source>
        <dbReference type="EMBL" id="KAJ4721792.1"/>
    </source>
</evidence>
<reference evidence="1 2" key="1">
    <citation type="journal article" date="2023" name="Science">
        <title>Complex scaffold remodeling in plant triterpene biosynthesis.</title>
        <authorList>
            <person name="De La Pena R."/>
            <person name="Hodgson H."/>
            <person name="Liu J.C."/>
            <person name="Stephenson M.J."/>
            <person name="Martin A.C."/>
            <person name="Owen C."/>
            <person name="Harkess A."/>
            <person name="Leebens-Mack J."/>
            <person name="Jimenez L.E."/>
            <person name="Osbourn A."/>
            <person name="Sattely E.S."/>
        </authorList>
    </citation>
    <scope>NUCLEOTIDE SEQUENCE [LARGE SCALE GENOMIC DNA]</scope>
    <source>
        <strain evidence="2">cv. JPN11</strain>
        <tissue evidence="1">Leaf</tissue>
    </source>
</reference>
<gene>
    <name evidence="1" type="ORF">OWV82_009440</name>
</gene>
<comment type="caution">
    <text evidence="1">The sequence shown here is derived from an EMBL/GenBank/DDBJ whole genome shotgun (WGS) entry which is preliminary data.</text>
</comment>
<proteinExistence type="predicted"/>
<organism evidence="1 2">
    <name type="scientific">Melia azedarach</name>
    <name type="common">Chinaberry tree</name>
    <dbReference type="NCBI Taxonomy" id="155640"/>
    <lineage>
        <taxon>Eukaryota</taxon>
        <taxon>Viridiplantae</taxon>
        <taxon>Streptophyta</taxon>
        <taxon>Embryophyta</taxon>
        <taxon>Tracheophyta</taxon>
        <taxon>Spermatophyta</taxon>
        <taxon>Magnoliopsida</taxon>
        <taxon>eudicotyledons</taxon>
        <taxon>Gunneridae</taxon>
        <taxon>Pentapetalae</taxon>
        <taxon>rosids</taxon>
        <taxon>malvids</taxon>
        <taxon>Sapindales</taxon>
        <taxon>Meliaceae</taxon>
        <taxon>Melia</taxon>
    </lineage>
</organism>
<sequence length="172" mass="18510">MSKSNKEISEVGGDGVGNAAIDDDDQTIGGGGGVHKNDYQKEDEQKEGSGVYGCMCTENIRNAKKVVLVPIAKAKKQLYHRRNKNRIKLALSSSSTPDSAANGNGNGSFPGNSFKGFGLCLRQPDTLESAGKSPCSDPNDPSFSCEMLKLLIEKNDFYSKECNPHLDIRNHG</sequence>
<dbReference type="Proteomes" id="UP001164539">
    <property type="component" value="Chromosome 4"/>
</dbReference>
<dbReference type="EMBL" id="CM051397">
    <property type="protein sequence ID" value="KAJ4721792.1"/>
    <property type="molecule type" value="Genomic_DNA"/>
</dbReference>
<protein>
    <submittedName>
        <fullName evidence="1">Uncharacterized protein</fullName>
    </submittedName>
</protein>
<name>A0ACC1YDD3_MELAZ</name>
<keyword evidence="2" id="KW-1185">Reference proteome</keyword>
<evidence type="ECO:0000313" key="2">
    <source>
        <dbReference type="Proteomes" id="UP001164539"/>
    </source>
</evidence>
<accession>A0ACC1YDD3</accession>